<keyword evidence="2" id="KW-1185">Reference proteome</keyword>
<sequence length="177" mass="19705">MPQAFLIPVKIETRSDGMDWYEGLKMVTAEIANIPGRELKSVVQTSRSMGYNWVADDLKKFDAYDDELYNEPIRKLFDLGVPLIVASGNEADKGQGALLIDTFPGILKTPDLPIINVGAVGRARERVPFSQYGPLVDVYALGANLKAQTKVNKVEAPHIQGTSFGESYWTQYRCNMF</sequence>
<dbReference type="InterPro" id="IPR036852">
    <property type="entry name" value="Peptidase_S8/S53_dom_sf"/>
</dbReference>
<dbReference type="AlphaFoldDB" id="A0A9W9CLZ2"/>
<accession>A0A9W9CLZ2</accession>
<evidence type="ECO:0000313" key="1">
    <source>
        <dbReference type="EMBL" id="KAJ4369256.1"/>
    </source>
</evidence>
<dbReference type="Proteomes" id="UP001140560">
    <property type="component" value="Unassembled WGS sequence"/>
</dbReference>
<name>A0A9W9CLZ2_9PLEO</name>
<dbReference type="GO" id="GO:0006508">
    <property type="term" value="P:proteolysis"/>
    <property type="evidence" value="ECO:0007669"/>
    <property type="project" value="InterPro"/>
</dbReference>
<dbReference type="GO" id="GO:0004252">
    <property type="term" value="F:serine-type endopeptidase activity"/>
    <property type="evidence" value="ECO:0007669"/>
    <property type="project" value="InterPro"/>
</dbReference>
<dbReference type="Gene3D" id="3.40.50.200">
    <property type="entry name" value="Peptidase S8/S53 domain"/>
    <property type="match status" value="1"/>
</dbReference>
<dbReference type="OrthoDB" id="1896086at2759"/>
<protein>
    <recommendedName>
        <fullName evidence="3">Peptidase S8/S53 domain-containing protein</fullName>
    </recommendedName>
</protein>
<comment type="caution">
    <text evidence="1">The sequence shown here is derived from an EMBL/GenBank/DDBJ whole genome shotgun (WGS) entry which is preliminary data.</text>
</comment>
<evidence type="ECO:0008006" key="3">
    <source>
        <dbReference type="Google" id="ProtNLM"/>
    </source>
</evidence>
<dbReference type="SUPFAM" id="SSF52743">
    <property type="entry name" value="Subtilisin-like"/>
    <property type="match status" value="1"/>
</dbReference>
<reference evidence="1" key="1">
    <citation type="submission" date="2022-10" db="EMBL/GenBank/DDBJ databases">
        <title>Tapping the CABI collections for fungal endophytes: first genome assemblies for Collariella, Neodidymelliopsis, Ascochyta clinopodiicola, Didymella pomorum, Didymosphaeria variabile, Neocosmospora piperis and Neocucurbitaria cava.</title>
        <authorList>
            <person name="Hill R."/>
        </authorList>
    </citation>
    <scope>NUCLEOTIDE SEQUENCE</scope>
    <source>
        <strain evidence="1">IMI 356814</strain>
    </source>
</reference>
<gene>
    <name evidence="1" type="ORF">N0V83_006341</name>
</gene>
<dbReference type="EMBL" id="JAPEUY010000010">
    <property type="protein sequence ID" value="KAJ4369256.1"/>
    <property type="molecule type" value="Genomic_DNA"/>
</dbReference>
<proteinExistence type="predicted"/>
<organism evidence="1 2">
    <name type="scientific">Neocucurbitaria cava</name>
    <dbReference type="NCBI Taxonomy" id="798079"/>
    <lineage>
        <taxon>Eukaryota</taxon>
        <taxon>Fungi</taxon>
        <taxon>Dikarya</taxon>
        <taxon>Ascomycota</taxon>
        <taxon>Pezizomycotina</taxon>
        <taxon>Dothideomycetes</taxon>
        <taxon>Pleosporomycetidae</taxon>
        <taxon>Pleosporales</taxon>
        <taxon>Pleosporineae</taxon>
        <taxon>Cucurbitariaceae</taxon>
        <taxon>Neocucurbitaria</taxon>
    </lineage>
</organism>
<evidence type="ECO:0000313" key="2">
    <source>
        <dbReference type="Proteomes" id="UP001140560"/>
    </source>
</evidence>